<accession>U9UGN7</accession>
<gene>
    <name evidence="1" type="ORF">GLOINDRAFT_84356</name>
</gene>
<protein>
    <submittedName>
        <fullName evidence="1">Uncharacterized protein</fullName>
    </submittedName>
</protein>
<dbReference type="AlphaFoldDB" id="U9UGN7"/>
<dbReference type="EMBL" id="KI282581">
    <property type="protein sequence ID" value="ESA14781.1"/>
    <property type="molecule type" value="Genomic_DNA"/>
</dbReference>
<reference evidence="1" key="1">
    <citation type="submission" date="2013-07" db="EMBL/GenBank/DDBJ databases">
        <title>The genome of an arbuscular mycorrhizal fungus provides insights into the evolution of the oldest plant symbiosis.</title>
        <authorList>
            <consortium name="DOE Joint Genome Institute"/>
            <person name="Tisserant E."/>
            <person name="Malbreil M."/>
            <person name="Kuo A."/>
            <person name="Kohler A."/>
            <person name="Symeonidi A."/>
            <person name="Balestrini R."/>
            <person name="Charron P."/>
            <person name="Duensing N."/>
            <person name="Frei-dit-Frey N."/>
            <person name="Gianinazzi-Pearson V."/>
            <person name="Gilbert B."/>
            <person name="Handa Y."/>
            <person name="Hijri M."/>
            <person name="Kaul R."/>
            <person name="Kawaguchi M."/>
            <person name="Krajinski F."/>
            <person name="Lammers P."/>
            <person name="Lapierre D."/>
            <person name="Masclaux F.G."/>
            <person name="Murat C."/>
            <person name="Morin E."/>
            <person name="Ndikumana S."/>
            <person name="Pagni M."/>
            <person name="Petitpierre D."/>
            <person name="Requena N."/>
            <person name="Rosikiewicz P."/>
            <person name="Riley R."/>
            <person name="Saito K."/>
            <person name="San Clemente H."/>
            <person name="Shapiro H."/>
            <person name="van Tuinen D."/>
            <person name="Becard G."/>
            <person name="Bonfante P."/>
            <person name="Paszkowski U."/>
            <person name="Shachar-Hill Y."/>
            <person name="Young J.P."/>
            <person name="Sanders I.R."/>
            <person name="Henrissat B."/>
            <person name="Rensing S.A."/>
            <person name="Grigoriev I.V."/>
            <person name="Corradi N."/>
            <person name="Roux C."/>
            <person name="Martin F."/>
        </authorList>
    </citation>
    <scope>NUCLEOTIDE SEQUENCE</scope>
    <source>
        <strain evidence="1">DAOM 197198</strain>
    </source>
</reference>
<organism evidence="1">
    <name type="scientific">Rhizophagus irregularis (strain DAOM 181602 / DAOM 197198 / MUCL 43194)</name>
    <name type="common">Arbuscular mycorrhizal fungus</name>
    <name type="synonym">Glomus intraradices</name>
    <dbReference type="NCBI Taxonomy" id="747089"/>
    <lineage>
        <taxon>Eukaryota</taxon>
        <taxon>Fungi</taxon>
        <taxon>Fungi incertae sedis</taxon>
        <taxon>Mucoromycota</taxon>
        <taxon>Glomeromycotina</taxon>
        <taxon>Glomeromycetes</taxon>
        <taxon>Glomerales</taxon>
        <taxon>Glomeraceae</taxon>
        <taxon>Rhizophagus</taxon>
    </lineage>
</organism>
<sequence length="136" mass="16200">MSEVIRKFLKGCEEALNWVKTKFLNPQISDSLSEKKRDVVVVQRFNPPPVMNVMIRSILNQKPLYQLIKAPRRPINSSSVDRELYSIMNQKPQDEFQRGFKPSSNMNKLPQYKRSVKRPSMKNRQHSRYFRLFHSF</sequence>
<proteinExistence type="predicted"/>
<evidence type="ECO:0000313" key="1">
    <source>
        <dbReference type="EMBL" id="ESA14781.1"/>
    </source>
</evidence>
<dbReference type="HOGENOM" id="CLU_1876518_0_0_1"/>
<name>U9UGN7_RHIID</name>
<dbReference type="VEuPathDB" id="FungiDB:RhiirFUN_012314"/>